<evidence type="ECO:0000313" key="2">
    <source>
        <dbReference type="EMBL" id="RWX45576.1"/>
    </source>
</evidence>
<dbReference type="Proteomes" id="UP000287853">
    <property type="component" value="Unassembled WGS sequence"/>
</dbReference>
<dbReference type="PANTHER" id="PTHR30203:SF32">
    <property type="entry name" value="CATION EFFLUX SYSTEM PROTEIN CUSC"/>
    <property type="match status" value="1"/>
</dbReference>
<accession>A0A3S3RQN2</accession>
<evidence type="ECO:0000256" key="1">
    <source>
        <dbReference type="ARBA" id="ARBA00007613"/>
    </source>
</evidence>
<name>A0A3S3RQN2_9BACT</name>
<keyword evidence="3" id="KW-1185">Reference proteome</keyword>
<dbReference type="InterPro" id="IPR003423">
    <property type="entry name" value="OMP_efflux"/>
</dbReference>
<gene>
    <name evidence="2" type="ORF">H206_02092</name>
</gene>
<organism evidence="2 3">
    <name type="scientific">Candidatus Electrothrix aarhusensis</name>
    <dbReference type="NCBI Taxonomy" id="1859131"/>
    <lineage>
        <taxon>Bacteria</taxon>
        <taxon>Pseudomonadati</taxon>
        <taxon>Thermodesulfobacteriota</taxon>
        <taxon>Desulfobulbia</taxon>
        <taxon>Desulfobulbales</taxon>
        <taxon>Desulfobulbaceae</taxon>
        <taxon>Candidatus Electrothrix</taxon>
    </lineage>
</organism>
<dbReference type="Gene3D" id="1.20.1600.10">
    <property type="entry name" value="Outer membrane efflux proteins (OEP)"/>
    <property type="match status" value="1"/>
</dbReference>
<proteinExistence type="inferred from homology"/>
<dbReference type="AlphaFoldDB" id="A0A3S3RQN2"/>
<dbReference type="InterPro" id="IPR010131">
    <property type="entry name" value="MdtP/NodT-like"/>
</dbReference>
<evidence type="ECO:0000313" key="3">
    <source>
        <dbReference type="Proteomes" id="UP000287853"/>
    </source>
</evidence>
<comment type="similarity">
    <text evidence="1">Belongs to the outer membrane factor (OMF) (TC 1.B.17) family.</text>
</comment>
<sequence>MVKERRSADLISAESSRTIDQYSLNLGIAAWELDFFGRVRSLSDQALEEYLATDEARRSVELALISQVARAYLTLAADQENLKLAKAP</sequence>
<dbReference type="GO" id="GO:0015562">
    <property type="term" value="F:efflux transmembrane transporter activity"/>
    <property type="evidence" value="ECO:0007669"/>
    <property type="project" value="InterPro"/>
</dbReference>
<protein>
    <submittedName>
        <fullName evidence="2">Outer membrane protein, multidrug efflux system</fullName>
    </submittedName>
</protein>
<dbReference type="Gene3D" id="2.20.200.10">
    <property type="entry name" value="Outer membrane efflux proteins (OEP)"/>
    <property type="match status" value="1"/>
</dbReference>
<dbReference type="SUPFAM" id="SSF56954">
    <property type="entry name" value="Outer membrane efflux proteins (OEP)"/>
    <property type="match status" value="1"/>
</dbReference>
<dbReference type="EMBL" id="MTKO01000076">
    <property type="protein sequence ID" value="RWX45576.1"/>
    <property type="molecule type" value="Genomic_DNA"/>
</dbReference>
<dbReference type="PANTHER" id="PTHR30203">
    <property type="entry name" value="OUTER MEMBRANE CATION EFFLUX PROTEIN"/>
    <property type="match status" value="1"/>
</dbReference>
<dbReference type="Pfam" id="PF02321">
    <property type="entry name" value="OEP"/>
    <property type="match status" value="1"/>
</dbReference>
<comment type="caution">
    <text evidence="2">The sequence shown here is derived from an EMBL/GenBank/DDBJ whole genome shotgun (WGS) entry which is preliminary data.</text>
</comment>
<reference evidence="2 3" key="1">
    <citation type="submission" date="2017-01" db="EMBL/GenBank/DDBJ databases">
        <title>The cable genome- insights into the physiology and evolution of filamentous bacteria capable of sulfide oxidation via long distance electron transfer.</title>
        <authorList>
            <person name="Schreiber L."/>
            <person name="Bjerg J.T."/>
            <person name="Boggild A."/>
            <person name="Van De Vossenberg J."/>
            <person name="Meysman F."/>
            <person name="Nielsen L.P."/>
            <person name="Schramm A."/>
            <person name="Kjeldsen K.U."/>
        </authorList>
    </citation>
    <scope>NUCLEOTIDE SEQUENCE [LARGE SCALE GENOMIC DNA]</scope>
    <source>
        <strain evidence="2">MCF</strain>
    </source>
</reference>